<evidence type="ECO:0000256" key="6">
    <source>
        <dbReference type="ARBA" id="ARBA00022729"/>
    </source>
</evidence>
<dbReference type="PANTHER" id="PTHR12815">
    <property type="entry name" value="SORTING AND ASSEMBLY MACHINERY SAMM50 PROTEIN FAMILY MEMBER"/>
    <property type="match status" value="1"/>
</dbReference>
<dbReference type="RefSeq" id="WP_013344950.1">
    <property type="nucleotide sequence ID" value="NC_014541.1"/>
</dbReference>
<comment type="subcellular location">
    <subcellularLocation>
        <location evidence="1">Cell outer membrane</location>
    </subcellularLocation>
</comment>
<evidence type="ECO:0000313" key="14">
    <source>
        <dbReference type="EMBL" id="ADN75644.1"/>
    </source>
</evidence>
<keyword evidence="6 11" id="KW-0732">Signal</keyword>
<dbReference type="InterPro" id="IPR035243">
    <property type="entry name" value="TamA_POTRA_Dom_1"/>
</dbReference>
<dbReference type="KEGG" id="fbl:Fbal_1440"/>
<evidence type="ECO:0000256" key="1">
    <source>
        <dbReference type="ARBA" id="ARBA00004442"/>
    </source>
</evidence>
<dbReference type="GeneID" id="67181657"/>
<dbReference type="HOGENOM" id="CLU_018618_1_0_6"/>
<protein>
    <recommendedName>
        <fullName evidence="3">Translocation and assembly module subunit TamA</fullName>
    </recommendedName>
    <alternativeName>
        <fullName evidence="9">Autotransporter assembly factor TamA</fullName>
    </alternativeName>
</protein>
<dbReference type="GO" id="GO:0009306">
    <property type="term" value="P:protein secretion"/>
    <property type="evidence" value="ECO:0007669"/>
    <property type="project" value="TreeGrafter"/>
</dbReference>
<evidence type="ECO:0000256" key="10">
    <source>
        <dbReference type="ARBA" id="ARBA00093548"/>
    </source>
</evidence>
<gene>
    <name evidence="14" type="ordered locus">Fbal_1440</name>
</gene>
<comment type="subunit">
    <text evidence="10">Interacts with TamB to form the translocation and assembly module (TAM).</text>
</comment>
<dbReference type="InterPro" id="IPR039910">
    <property type="entry name" value="D15-like"/>
</dbReference>
<dbReference type="GO" id="GO:0097347">
    <property type="term" value="C:TAM protein secretion complex"/>
    <property type="evidence" value="ECO:0007669"/>
    <property type="project" value="TreeGrafter"/>
</dbReference>
<feature type="chain" id="PRO_5003151657" description="Translocation and assembly module subunit TamA" evidence="11">
    <location>
        <begin position="22"/>
        <end position="702"/>
    </location>
</feature>
<sequence>MLRALPLLIAALLMLMTPAWADPAEAPPEPITELPHPVADLTIKVVGLGEEVGKRLVDLLPQWDGQAPTDPNFVKEAEQSAQRSLEALGEDARPITAKLEEIGSRWVLILAAGEPTEGKATSERRRPVRDAMQREVKEGGLELKVEGVRGNLARNLRAHLSPLPKTAAERASFLFTLEDKAEEAMQALGYYQAVFNTKVERTDPNWILTLTVDRGEPMRYDEVIVLLEGDARNDPAFTDRINRIDIQPGDIVHHGKYETLKSDLQTLGLVRGYFDGSMAQHRIEVDRDANKANLVLLYDSGRRYRLGEVNFWSSELKPSLLQEMVPFTPGTPYHADQVARLTSTLLGSGYFQDVKVLPHPEQAVDGIVPIEAGLSPPPRHSIDLGVGYATDTEARISTTWRTPVVNRHGHSQETKAELSKVNPKLSFDYRIPFDHPINDKLVFNASVGKEEFGDIDSSQYQTSFGRRTVMGNRWTRTLSARFLYEDWVQGPQDHSAKYLMPGISFSRTQRRGPPLDPTDGLRQFYLLEHADTVWGSDQRITRFRSQLRAVYTPIERHRLTARADIGINVIADEDLLELAPSLRFFAGGDQSIRGFSYQSLGPKITVDDGEGGTTELLVGGRYLLVGSIEYQYYLTPSWRLAAFFDGGNAFDTNDSDAIDFEASFGGGVHWISPVGPIKIEVGYGFTDPDASPMLHISIGAEL</sequence>
<dbReference type="Proteomes" id="UP000006683">
    <property type="component" value="Chromosome"/>
</dbReference>
<dbReference type="PANTHER" id="PTHR12815:SF47">
    <property type="entry name" value="TRANSLOCATION AND ASSEMBLY MODULE SUBUNIT TAMA"/>
    <property type="match status" value="1"/>
</dbReference>
<evidence type="ECO:0000259" key="12">
    <source>
        <dbReference type="Pfam" id="PF01103"/>
    </source>
</evidence>
<keyword evidence="5" id="KW-0812">Transmembrane</keyword>
<evidence type="ECO:0000256" key="7">
    <source>
        <dbReference type="ARBA" id="ARBA00023136"/>
    </source>
</evidence>
<dbReference type="InterPro" id="IPR000184">
    <property type="entry name" value="Bac_surfAg_D15"/>
</dbReference>
<feature type="domain" description="Bacterial surface antigen (D15)" evidence="12">
    <location>
        <begin position="510"/>
        <end position="690"/>
    </location>
</feature>
<evidence type="ECO:0000256" key="11">
    <source>
        <dbReference type="SAM" id="SignalP"/>
    </source>
</evidence>
<accession>E1SNG0</accession>
<keyword evidence="15" id="KW-1185">Reference proteome</keyword>
<dbReference type="Gene3D" id="2.40.160.50">
    <property type="entry name" value="membrane protein fhac: a member of the omp85/tpsb transporter family"/>
    <property type="match status" value="1"/>
</dbReference>
<dbReference type="Pfam" id="PF01103">
    <property type="entry name" value="Omp85"/>
    <property type="match status" value="1"/>
</dbReference>
<feature type="signal peptide" evidence="11">
    <location>
        <begin position="1"/>
        <end position="21"/>
    </location>
</feature>
<keyword evidence="7" id="KW-0472">Membrane</keyword>
<evidence type="ECO:0000256" key="8">
    <source>
        <dbReference type="ARBA" id="ARBA00023237"/>
    </source>
</evidence>
<comment type="similarity">
    <text evidence="2">Belongs to the TamA family.</text>
</comment>
<evidence type="ECO:0000313" key="15">
    <source>
        <dbReference type="Proteomes" id="UP000006683"/>
    </source>
</evidence>
<evidence type="ECO:0000256" key="9">
    <source>
        <dbReference type="ARBA" id="ARBA00033063"/>
    </source>
</evidence>
<evidence type="ECO:0000256" key="3">
    <source>
        <dbReference type="ARBA" id="ARBA00015419"/>
    </source>
</evidence>
<evidence type="ECO:0000259" key="13">
    <source>
        <dbReference type="Pfam" id="PF17243"/>
    </source>
</evidence>
<feature type="domain" description="TamA POTRA" evidence="13">
    <location>
        <begin position="142"/>
        <end position="213"/>
    </location>
</feature>
<evidence type="ECO:0000256" key="4">
    <source>
        <dbReference type="ARBA" id="ARBA00022452"/>
    </source>
</evidence>
<dbReference type="STRING" id="550540.Fbal_1440"/>
<reference evidence="14 15" key="1">
    <citation type="journal article" date="2010" name="Stand. Genomic Sci.">
        <title>Complete genome sequence of Ferrimonas balearica type strain (PAT).</title>
        <authorList>
            <person name="Nolan M."/>
            <person name="Sikorski J."/>
            <person name="Davenport K."/>
            <person name="Lucas S."/>
            <person name="Glavina Del Rio T."/>
            <person name="Tice H."/>
            <person name="Cheng J."/>
            <person name="Goodwin L."/>
            <person name="Pitluck S."/>
            <person name="Liolios K."/>
            <person name="Ivanova N."/>
            <person name="Mavromatis K."/>
            <person name="Ovchinnikova G."/>
            <person name="Pati A."/>
            <person name="Chen A."/>
            <person name="Palaniappan K."/>
            <person name="Land M."/>
            <person name="Hauser L."/>
            <person name="Chang Y."/>
            <person name="Jeffries C."/>
            <person name="Tapia R."/>
            <person name="Brettin T."/>
            <person name="Detter J."/>
            <person name="Han C."/>
            <person name="Yasawong M."/>
            <person name="Rohde M."/>
            <person name="Tindall B."/>
            <person name="Goker M."/>
            <person name="Woyke T."/>
            <person name="Bristow J."/>
            <person name="Eisen J."/>
            <person name="Markowitz V."/>
            <person name="Hugenholtz P."/>
            <person name="Kyrpides N."/>
            <person name="Klenk H."/>
            <person name="Lapidus A."/>
        </authorList>
    </citation>
    <scope>NUCLEOTIDE SEQUENCE [LARGE SCALE GENOMIC DNA]</scope>
    <source>
        <strain evidence="15">DSM 9799 / CCM 4581 / KCTC 23876 / PAT</strain>
    </source>
</reference>
<dbReference type="OrthoDB" id="9803054at2"/>
<evidence type="ECO:0000256" key="2">
    <source>
        <dbReference type="ARBA" id="ARBA00010248"/>
    </source>
</evidence>
<dbReference type="eggNOG" id="COG0729">
    <property type="taxonomic scope" value="Bacteria"/>
</dbReference>
<keyword evidence="8" id="KW-0998">Cell outer membrane</keyword>
<name>E1SNG0_FERBD</name>
<proteinExistence type="inferred from homology"/>
<dbReference type="Pfam" id="PF17243">
    <property type="entry name" value="POTRA_TamA_1"/>
    <property type="match status" value="1"/>
</dbReference>
<dbReference type="AlphaFoldDB" id="E1SNG0"/>
<keyword evidence="4" id="KW-1134">Transmembrane beta strand</keyword>
<dbReference type="GO" id="GO:0009279">
    <property type="term" value="C:cell outer membrane"/>
    <property type="evidence" value="ECO:0007669"/>
    <property type="project" value="UniProtKB-SubCell"/>
</dbReference>
<organism evidence="14 15">
    <name type="scientific">Ferrimonas balearica (strain DSM 9799 / CCM 4581 / KCTC 23876 / PAT)</name>
    <dbReference type="NCBI Taxonomy" id="550540"/>
    <lineage>
        <taxon>Bacteria</taxon>
        <taxon>Pseudomonadati</taxon>
        <taxon>Pseudomonadota</taxon>
        <taxon>Gammaproteobacteria</taxon>
        <taxon>Alteromonadales</taxon>
        <taxon>Ferrimonadaceae</taxon>
        <taxon>Ferrimonas</taxon>
    </lineage>
</organism>
<dbReference type="Gene3D" id="3.10.20.310">
    <property type="entry name" value="membrane protein fhac"/>
    <property type="match status" value="3"/>
</dbReference>
<evidence type="ECO:0000256" key="5">
    <source>
        <dbReference type="ARBA" id="ARBA00022692"/>
    </source>
</evidence>
<dbReference type="EMBL" id="CP002209">
    <property type="protein sequence ID" value="ADN75644.1"/>
    <property type="molecule type" value="Genomic_DNA"/>
</dbReference>